<dbReference type="InterPro" id="IPR011050">
    <property type="entry name" value="Pectin_lyase_fold/virulence"/>
</dbReference>
<dbReference type="Proteomes" id="UP001370348">
    <property type="component" value="Chromosome"/>
</dbReference>
<accession>A0ABZ2M6D2</accession>
<dbReference type="SUPFAM" id="SSF51126">
    <property type="entry name" value="Pectin lyase-like"/>
    <property type="match status" value="1"/>
</dbReference>
<feature type="signal peptide" evidence="2">
    <location>
        <begin position="1"/>
        <end position="22"/>
    </location>
</feature>
<protein>
    <submittedName>
        <fullName evidence="3">Uncharacterized protein</fullName>
    </submittedName>
</protein>
<evidence type="ECO:0000256" key="2">
    <source>
        <dbReference type="SAM" id="SignalP"/>
    </source>
</evidence>
<reference evidence="3 4" key="1">
    <citation type="submission" date="2021-12" db="EMBL/GenBank/DDBJ databases">
        <title>Discovery of the Pendulisporaceae a myxobacterial family with distinct sporulation behavior and unique specialized metabolism.</title>
        <authorList>
            <person name="Garcia R."/>
            <person name="Popoff A."/>
            <person name="Bader C.D."/>
            <person name="Loehr J."/>
            <person name="Walesch S."/>
            <person name="Walt C."/>
            <person name="Boldt J."/>
            <person name="Bunk B."/>
            <person name="Haeckl F.J.F.P.J."/>
            <person name="Gunesch A.P."/>
            <person name="Birkelbach J."/>
            <person name="Nuebel U."/>
            <person name="Pietschmann T."/>
            <person name="Bach T."/>
            <person name="Mueller R."/>
        </authorList>
    </citation>
    <scope>NUCLEOTIDE SEQUENCE [LARGE SCALE GENOMIC DNA]</scope>
    <source>
        <strain evidence="3 4">MSr11954</strain>
    </source>
</reference>
<dbReference type="RefSeq" id="WP_394827445.1">
    <property type="nucleotide sequence ID" value="NZ_CP089984.1"/>
</dbReference>
<evidence type="ECO:0000313" key="3">
    <source>
        <dbReference type="EMBL" id="WXB17802.1"/>
    </source>
</evidence>
<dbReference type="PROSITE" id="PS51257">
    <property type="entry name" value="PROKAR_LIPOPROTEIN"/>
    <property type="match status" value="1"/>
</dbReference>
<keyword evidence="4" id="KW-1185">Reference proteome</keyword>
<dbReference type="EMBL" id="CP089984">
    <property type="protein sequence ID" value="WXB17802.1"/>
    <property type="molecule type" value="Genomic_DNA"/>
</dbReference>
<name>A0ABZ2M6D2_9BACT</name>
<gene>
    <name evidence="3" type="ORF">LZC94_11120</name>
</gene>
<feature type="compositionally biased region" description="Polar residues" evidence="1">
    <location>
        <begin position="20"/>
        <end position="45"/>
    </location>
</feature>
<feature type="region of interest" description="Disordered" evidence="1">
    <location>
        <begin position="19"/>
        <end position="61"/>
    </location>
</feature>
<proteinExistence type="predicted"/>
<sequence length="302" mass="32999">MRNLAFAVALGFGLVACSSDDASPTNPSPNHAPSETDARSQTPPGSTAYGPRVTPGIAPGVTLRDAPRNFVTSRDGQLIENLVFRSQPKIRHARVHFRNCKWVTTQGDNHWAFDPADFDDLRTAGVIFERNDFADALPAIYSADPAQPAKVIASIFRGTSDGYGDSAKVGSNLVIEDSVFQYDHPTLPYAHADGLQSDMGSVAHVTVRYSYFDVTTPGANAALLQNEVGDEVGDWLIEHNHIHAQGAYPVRIYHLTGSGRATVRENRIDRIWIYGPLDITDHPELVDWTNNVDEKGAVIPRP</sequence>
<evidence type="ECO:0000256" key="1">
    <source>
        <dbReference type="SAM" id="MobiDB-lite"/>
    </source>
</evidence>
<evidence type="ECO:0000313" key="4">
    <source>
        <dbReference type="Proteomes" id="UP001370348"/>
    </source>
</evidence>
<keyword evidence="2" id="KW-0732">Signal</keyword>
<organism evidence="3 4">
    <name type="scientific">Pendulispora albinea</name>
    <dbReference type="NCBI Taxonomy" id="2741071"/>
    <lineage>
        <taxon>Bacteria</taxon>
        <taxon>Pseudomonadati</taxon>
        <taxon>Myxococcota</taxon>
        <taxon>Myxococcia</taxon>
        <taxon>Myxococcales</taxon>
        <taxon>Sorangiineae</taxon>
        <taxon>Pendulisporaceae</taxon>
        <taxon>Pendulispora</taxon>
    </lineage>
</organism>
<feature type="chain" id="PRO_5046842786" evidence="2">
    <location>
        <begin position="23"/>
        <end position="302"/>
    </location>
</feature>